<sequence>MRDALLCGLGLSVIPRGYVGEDLSSGALVAVLTGWSLPLTHVYGVYGSHVHLALKVRVFLAFVSGTHSG</sequence>
<keyword evidence="3" id="KW-1185">Reference proteome</keyword>
<reference evidence="2 3" key="1">
    <citation type="submission" date="2020-06" db="EMBL/GenBank/DDBJ databases">
        <authorList>
            <person name="Grouzdev D.S."/>
        </authorList>
    </citation>
    <scope>NUCLEOTIDE SEQUENCE [LARGE SCALE GENOMIC DNA]</scope>
    <source>
        <strain evidence="2 3">HO-A22</strain>
    </source>
</reference>
<accession>A0A7Y6Q1A9</accession>
<dbReference type="EMBL" id="JABWDU010000001">
    <property type="protein sequence ID" value="NVD37224.1"/>
    <property type="molecule type" value="Genomic_DNA"/>
</dbReference>
<evidence type="ECO:0000313" key="3">
    <source>
        <dbReference type="Proteomes" id="UP000520198"/>
    </source>
</evidence>
<dbReference type="Pfam" id="PF03466">
    <property type="entry name" value="LysR_substrate"/>
    <property type="match status" value="1"/>
</dbReference>
<evidence type="ECO:0000313" key="2">
    <source>
        <dbReference type="EMBL" id="NVD37224.1"/>
    </source>
</evidence>
<gene>
    <name evidence="2" type="ORF">HT585_00020</name>
</gene>
<evidence type="ECO:0000259" key="1">
    <source>
        <dbReference type="Pfam" id="PF03466"/>
    </source>
</evidence>
<proteinExistence type="predicted"/>
<dbReference type="Gene3D" id="3.40.190.290">
    <property type="match status" value="1"/>
</dbReference>
<name>A0A7Y6Q1A9_9HYPH</name>
<dbReference type="Proteomes" id="UP000520198">
    <property type="component" value="Unassembled WGS sequence"/>
</dbReference>
<organism evidence="2 3">
    <name type="scientific">Ensifer oleiphilus</name>
    <dbReference type="NCBI Taxonomy" id="2742698"/>
    <lineage>
        <taxon>Bacteria</taxon>
        <taxon>Pseudomonadati</taxon>
        <taxon>Pseudomonadota</taxon>
        <taxon>Alphaproteobacteria</taxon>
        <taxon>Hyphomicrobiales</taxon>
        <taxon>Rhizobiaceae</taxon>
        <taxon>Sinorhizobium/Ensifer group</taxon>
        <taxon>Ensifer</taxon>
    </lineage>
</organism>
<dbReference type="AlphaFoldDB" id="A0A7Y6Q1A9"/>
<dbReference type="InterPro" id="IPR005119">
    <property type="entry name" value="LysR_subst-bd"/>
</dbReference>
<dbReference type="SUPFAM" id="SSF53850">
    <property type="entry name" value="Periplasmic binding protein-like II"/>
    <property type="match status" value="1"/>
</dbReference>
<feature type="domain" description="LysR substrate-binding" evidence="1">
    <location>
        <begin position="2"/>
        <end position="63"/>
    </location>
</feature>
<comment type="caution">
    <text evidence="2">The sequence shown here is derived from an EMBL/GenBank/DDBJ whole genome shotgun (WGS) entry which is preliminary data.</text>
</comment>
<protein>
    <recommendedName>
        <fullName evidence="1">LysR substrate-binding domain-containing protein</fullName>
    </recommendedName>
</protein>